<name>A0ABN8LIL2_9CNID</name>
<sequence>MAESPTSHENMRCAKDLDKLGELKTPPRPKKWFQKQFGFRKKAMQMDFVVSPQRTNTTSLRRSSSLPDLASMLDAASLEKHGHKKISLAFPFKIKMSAKKNKPPKLDLQSEDLKRDEMAEKQTNNSNVQSVKDMDKLGNLKPPLSPLTKKWFRKQFGIRKDIKQLEVGGNVKSLGTTSFQNSHRRSSSLPDLAFMLDAASLKKHGSFISRTRPGSVRLGATGKEPILSQ</sequence>
<feature type="region of interest" description="Disordered" evidence="1">
    <location>
        <begin position="116"/>
        <end position="140"/>
    </location>
</feature>
<feature type="region of interest" description="Disordered" evidence="1">
    <location>
        <begin position="209"/>
        <end position="229"/>
    </location>
</feature>
<comment type="caution">
    <text evidence="2">The sequence shown here is derived from an EMBL/GenBank/DDBJ whole genome shotgun (WGS) entry which is preliminary data.</text>
</comment>
<dbReference type="EMBL" id="CALNXI010000023">
    <property type="protein sequence ID" value="CAH3015433.1"/>
    <property type="molecule type" value="Genomic_DNA"/>
</dbReference>
<protein>
    <submittedName>
        <fullName evidence="2">Uncharacterized protein</fullName>
    </submittedName>
</protein>
<accession>A0ABN8LIL2</accession>
<evidence type="ECO:0000256" key="1">
    <source>
        <dbReference type="SAM" id="MobiDB-lite"/>
    </source>
</evidence>
<reference evidence="2 3" key="1">
    <citation type="submission" date="2022-05" db="EMBL/GenBank/DDBJ databases">
        <authorList>
            <consortium name="Genoscope - CEA"/>
            <person name="William W."/>
        </authorList>
    </citation>
    <scope>NUCLEOTIDE SEQUENCE [LARGE SCALE GENOMIC DNA]</scope>
</reference>
<evidence type="ECO:0000313" key="2">
    <source>
        <dbReference type="EMBL" id="CAH3015433.1"/>
    </source>
</evidence>
<feature type="region of interest" description="Disordered" evidence="1">
    <location>
        <begin position="1"/>
        <end position="28"/>
    </location>
</feature>
<keyword evidence="3" id="KW-1185">Reference proteome</keyword>
<feature type="compositionally biased region" description="Polar residues" evidence="1">
    <location>
        <begin position="121"/>
        <end position="130"/>
    </location>
</feature>
<organism evidence="2 3">
    <name type="scientific">Porites evermanni</name>
    <dbReference type="NCBI Taxonomy" id="104178"/>
    <lineage>
        <taxon>Eukaryota</taxon>
        <taxon>Metazoa</taxon>
        <taxon>Cnidaria</taxon>
        <taxon>Anthozoa</taxon>
        <taxon>Hexacorallia</taxon>
        <taxon>Scleractinia</taxon>
        <taxon>Fungiina</taxon>
        <taxon>Poritidae</taxon>
        <taxon>Porites</taxon>
    </lineage>
</organism>
<proteinExistence type="predicted"/>
<dbReference type="Proteomes" id="UP001159427">
    <property type="component" value="Unassembled WGS sequence"/>
</dbReference>
<feature type="compositionally biased region" description="Basic and acidic residues" evidence="1">
    <location>
        <begin position="9"/>
        <end position="22"/>
    </location>
</feature>
<gene>
    <name evidence="2" type="ORF">PEVE_00016510</name>
</gene>
<evidence type="ECO:0000313" key="3">
    <source>
        <dbReference type="Proteomes" id="UP001159427"/>
    </source>
</evidence>